<organism evidence="1 2">
    <name type="scientific">Entomophthora muscae</name>
    <dbReference type="NCBI Taxonomy" id="34485"/>
    <lineage>
        <taxon>Eukaryota</taxon>
        <taxon>Fungi</taxon>
        <taxon>Fungi incertae sedis</taxon>
        <taxon>Zoopagomycota</taxon>
        <taxon>Entomophthoromycotina</taxon>
        <taxon>Entomophthoromycetes</taxon>
        <taxon>Entomophthorales</taxon>
        <taxon>Entomophthoraceae</taxon>
        <taxon>Entomophthora</taxon>
    </lineage>
</organism>
<evidence type="ECO:0000313" key="2">
    <source>
        <dbReference type="Proteomes" id="UP001165960"/>
    </source>
</evidence>
<proteinExistence type="predicted"/>
<name>A0ACC2TPF8_9FUNG</name>
<dbReference type="Proteomes" id="UP001165960">
    <property type="component" value="Unassembled WGS sequence"/>
</dbReference>
<sequence length="139" mass="15524">MFQDVLLGLIHGEGASNWAVTAYKDAQLICLDPVALRVVYCVNSVELVWKVLETFPFNNILEINRAHVAVYVKFRGPPLALDQDIFPRSSKKVARVQAKPLQNLDDLAHTVDERFVLAFPAEVLISPLESPPTVEDTLI</sequence>
<comment type="caution">
    <text evidence="1">The sequence shown here is derived from an EMBL/GenBank/DDBJ whole genome shotgun (WGS) entry which is preliminary data.</text>
</comment>
<accession>A0ACC2TPF8</accession>
<dbReference type="EMBL" id="QTSX02002270">
    <property type="protein sequence ID" value="KAJ9076534.1"/>
    <property type="molecule type" value="Genomic_DNA"/>
</dbReference>
<keyword evidence="2" id="KW-1185">Reference proteome</keyword>
<gene>
    <name evidence="1" type="ORF">DSO57_1025231</name>
</gene>
<protein>
    <submittedName>
        <fullName evidence="1">Uncharacterized protein</fullName>
    </submittedName>
</protein>
<evidence type="ECO:0000313" key="1">
    <source>
        <dbReference type="EMBL" id="KAJ9076534.1"/>
    </source>
</evidence>
<reference evidence="1" key="1">
    <citation type="submission" date="2022-04" db="EMBL/GenBank/DDBJ databases">
        <title>Genome of the entomopathogenic fungus Entomophthora muscae.</title>
        <authorList>
            <person name="Elya C."/>
            <person name="Lovett B.R."/>
            <person name="Lee E."/>
            <person name="Macias A.M."/>
            <person name="Hajek A.E."/>
            <person name="De Bivort B.L."/>
            <person name="Kasson M.T."/>
            <person name="De Fine Licht H.H."/>
            <person name="Stajich J.E."/>
        </authorList>
    </citation>
    <scope>NUCLEOTIDE SEQUENCE</scope>
    <source>
        <strain evidence="1">Berkeley</strain>
    </source>
</reference>